<feature type="region of interest" description="Disordered" evidence="1">
    <location>
        <begin position="498"/>
        <end position="518"/>
    </location>
</feature>
<feature type="region of interest" description="Disordered" evidence="1">
    <location>
        <begin position="390"/>
        <end position="411"/>
    </location>
</feature>
<feature type="non-terminal residue" evidence="2">
    <location>
        <position position="518"/>
    </location>
</feature>
<name>A0A4S4KZV3_9AGAM</name>
<evidence type="ECO:0000256" key="1">
    <source>
        <dbReference type="SAM" id="MobiDB-lite"/>
    </source>
</evidence>
<comment type="caution">
    <text evidence="2">The sequence shown here is derived from an EMBL/GenBank/DDBJ whole genome shotgun (WGS) entry which is preliminary data.</text>
</comment>
<keyword evidence="3" id="KW-1185">Reference proteome</keyword>
<proteinExistence type="predicted"/>
<sequence length="518" mass="53309">MNNNMNGFTQPHVGNVNPALLSQFQQKAGFNMNNNAGGINPQMFQQQPAHLMNGRQTAGPNTQTLNPAMLLQQAHSGAGASNMAAVNSGVNPASLGMNIGGGGGGGLNPMGGMGLTAQQMSQLQQMSPQQFQQLAQAKMMAMQQQQQQHSMQAQQRQFNQGQQFPQTNQSQGLQNVLAQQQAQQNMAAFYDRPSSTPSASHSQGFPQQSPSQQQHPASQFQMMPPPPPRPPSARPGTSHSHASHHSATSPHSPSAMGAGPVPMQRPPSRPRTSSGFAPGMNGFAPGGQMQKPLTPIQPAQVSSPFPQAGGYPQMSGTPGLGSPGRKRKLTGPNGLPDVTAATSPQFNPVPMSMALGGGMGMGGRHGHGAACVTWGRAGGGMMGATACGPEGHGTGHARRSASTDDDGHESAAAGANTIHADSVWHADGFGKQQATTVAPALGILGPAGDAESRGAADVANALATSTDADADARRARTVGVDGSTADDWNTWGELELSRSAASSVPNGFPRSSPPFPPP</sequence>
<feature type="compositionally biased region" description="Low complexity" evidence="1">
    <location>
        <begin position="142"/>
        <end position="188"/>
    </location>
</feature>
<gene>
    <name evidence="2" type="ORF">EW146_g10294</name>
</gene>
<dbReference type="EMBL" id="SGPL01001235">
    <property type="protein sequence ID" value="THH04001.1"/>
    <property type="molecule type" value="Genomic_DNA"/>
</dbReference>
<dbReference type="Proteomes" id="UP000310158">
    <property type="component" value="Unassembled WGS sequence"/>
</dbReference>
<evidence type="ECO:0000313" key="2">
    <source>
        <dbReference type="EMBL" id="THH04001.1"/>
    </source>
</evidence>
<feature type="compositionally biased region" description="Low complexity" evidence="1">
    <location>
        <begin position="234"/>
        <end position="255"/>
    </location>
</feature>
<dbReference type="AlphaFoldDB" id="A0A4S4KZV3"/>
<accession>A0A4S4KZV3</accession>
<feature type="compositionally biased region" description="Low complexity" evidence="1">
    <location>
        <begin position="200"/>
        <end position="222"/>
    </location>
</feature>
<organism evidence="2 3">
    <name type="scientific">Bondarzewia mesenterica</name>
    <dbReference type="NCBI Taxonomy" id="1095465"/>
    <lineage>
        <taxon>Eukaryota</taxon>
        <taxon>Fungi</taxon>
        <taxon>Dikarya</taxon>
        <taxon>Basidiomycota</taxon>
        <taxon>Agaricomycotina</taxon>
        <taxon>Agaricomycetes</taxon>
        <taxon>Russulales</taxon>
        <taxon>Bondarzewiaceae</taxon>
        <taxon>Bondarzewia</taxon>
    </lineage>
</organism>
<protein>
    <submittedName>
        <fullName evidence="2">Uncharacterized protein</fullName>
    </submittedName>
</protein>
<evidence type="ECO:0000313" key="3">
    <source>
        <dbReference type="Proteomes" id="UP000310158"/>
    </source>
</evidence>
<feature type="compositionally biased region" description="Pro residues" evidence="1">
    <location>
        <begin position="223"/>
        <end position="233"/>
    </location>
</feature>
<feature type="region of interest" description="Disordered" evidence="1">
    <location>
        <begin position="142"/>
        <end position="346"/>
    </location>
</feature>
<reference evidence="2 3" key="1">
    <citation type="submission" date="2019-02" db="EMBL/GenBank/DDBJ databases">
        <title>Genome sequencing of the rare red list fungi Bondarzewia mesenterica.</title>
        <authorList>
            <person name="Buettner E."/>
            <person name="Kellner H."/>
        </authorList>
    </citation>
    <scope>NUCLEOTIDE SEQUENCE [LARGE SCALE GENOMIC DNA]</scope>
    <source>
        <strain evidence="2 3">DSM 108281</strain>
    </source>
</reference>